<reference evidence="1" key="1">
    <citation type="journal article" date="2014" name="Front. Microbiol.">
        <title>High frequency of phylogenetically diverse reductive dehalogenase-homologous genes in deep subseafloor sedimentary metagenomes.</title>
        <authorList>
            <person name="Kawai M."/>
            <person name="Futagami T."/>
            <person name="Toyoda A."/>
            <person name="Takaki Y."/>
            <person name="Nishi S."/>
            <person name="Hori S."/>
            <person name="Arai W."/>
            <person name="Tsubouchi T."/>
            <person name="Morono Y."/>
            <person name="Uchiyama I."/>
            <person name="Ito T."/>
            <person name="Fujiyama A."/>
            <person name="Inagaki F."/>
            <person name="Takami H."/>
        </authorList>
    </citation>
    <scope>NUCLEOTIDE SEQUENCE</scope>
    <source>
        <strain evidence="1">Expedition CK06-06</strain>
    </source>
</reference>
<dbReference type="PANTHER" id="PTHR43861">
    <property type="entry name" value="TRANS-ACONITATE 2-METHYLTRANSFERASE-RELATED"/>
    <property type="match status" value="1"/>
</dbReference>
<gene>
    <name evidence="1" type="ORF">S01H4_17645</name>
</gene>
<dbReference type="Gene3D" id="3.40.50.150">
    <property type="entry name" value="Vaccinia Virus protein VP39"/>
    <property type="match status" value="1"/>
</dbReference>
<dbReference type="InterPro" id="IPR029063">
    <property type="entry name" value="SAM-dependent_MTases_sf"/>
</dbReference>
<dbReference type="CDD" id="cd02440">
    <property type="entry name" value="AdoMet_MTases"/>
    <property type="match status" value="1"/>
</dbReference>
<feature type="non-terminal residue" evidence="1">
    <location>
        <position position="1"/>
    </location>
</feature>
<dbReference type="Pfam" id="PF13489">
    <property type="entry name" value="Methyltransf_23"/>
    <property type="match status" value="1"/>
</dbReference>
<evidence type="ECO:0008006" key="2">
    <source>
        <dbReference type="Google" id="ProtNLM"/>
    </source>
</evidence>
<dbReference type="SUPFAM" id="SSF53335">
    <property type="entry name" value="S-adenosyl-L-methionine-dependent methyltransferases"/>
    <property type="match status" value="1"/>
</dbReference>
<organism evidence="1">
    <name type="scientific">marine sediment metagenome</name>
    <dbReference type="NCBI Taxonomy" id="412755"/>
    <lineage>
        <taxon>unclassified sequences</taxon>
        <taxon>metagenomes</taxon>
        <taxon>ecological metagenomes</taxon>
    </lineage>
</organism>
<proteinExistence type="predicted"/>
<comment type="caution">
    <text evidence="1">The sequence shown here is derived from an EMBL/GenBank/DDBJ whole genome shotgun (WGS) entry which is preliminary data.</text>
</comment>
<dbReference type="GO" id="GO:0016740">
    <property type="term" value="F:transferase activity"/>
    <property type="evidence" value="ECO:0007669"/>
    <property type="project" value="UniProtKB-KW"/>
</dbReference>
<accession>X1AUG2</accession>
<dbReference type="Gene3D" id="2.20.130.10">
    <property type="entry name" value="CAC2371-like domains"/>
    <property type="match status" value="1"/>
</dbReference>
<name>X1AUG2_9ZZZZ</name>
<dbReference type="EMBL" id="BART01007786">
    <property type="protein sequence ID" value="GAG63476.1"/>
    <property type="molecule type" value="Genomic_DNA"/>
</dbReference>
<evidence type="ECO:0000313" key="1">
    <source>
        <dbReference type="EMBL" id="GAG63476.1"/>
    </source>
</evidence>
<protein>
    <recommendedName>
        <fullName evidence="2">Methyltransferase domain-containing protein</fullName>
    </recommendedName>
</protein>
<dbReference type="AlphaFoldDB" id="X1AUG2"/>
<sequence length="218" mass="24968">LFIISKKINKLIKKYKKSDGNKLLDVGCGTGKHLEYFKENFSCTGIDLNEEMISVAKNNISNVDFKPADMINFDLNDKFDIITCLFSSIGYVKTYDNLEKTILNFKKYLKSGGVVIIEPWFTKSAYWVGHPGMTTYDGEDIKIARLNTTALENDLSVMEMHYLIVERDKDVKYFVDKHEVGLFEIDQFLEIMNNTGFKAEFLKDGLMEGRGLYIGTKS</sequence>